<evidence type="ECO:0000313" key="4">
    <source>
        <dbReference type="Proteomes" id="UP000028252"/>
    </source>
</evidence>
<keyword evidence="4" id="KW-1185">Reference proteome</keyword>
<dbReference type="InterPro" id="IPR011856">
    <property type="entry name" value="tRNA_endonuc-like_dom_sf"/>
</dbReference>
<dbReference type="NCBIfam" id="NF009150">
    <property type="entry name" value="PRK12497.1-3"/>
    <property type="match status" value="1"/>
</dbReference>
<keyword evidence="3" id="KW-0255">Endonuclease</keyword>
<dbReference type="PATRIC" id="fig|1232683.4.peg.352"/>
<protein>
    <recommendedName>
        <fullName evidence="2">UPF0102 protein ADIMK_0357</fullName>
    </recommendedName>
</protein>
<evidence type="ECO:0000256" key="2">
    <source>
        <dbReference type="HAMAP-Rule" id="MF_00048"/>
    </source>
</evidence>
<organism evidence="3 4">
    <name type="scientific">Marinobacterium lacunae</name>
    <dbReference type="NCBI Taxonomy" id="1232683"/>
    <lineage>
        <taxon>Bacteria</taxon>
        <taxon>Pseudomonadati</taxon>
        <taxon>Pseudomonadota</taxon>
        <taxon>Gammaproteobacteria</taxon>
        <taxon>Oceanospirillales</taxon>
        <taxon>Oceanospirillaceae</taxon>
        <taxon>Marinobacterium</taxon>
    </lineage>
</organism>
<dbReference type="RefSeq" id="WP_036182839.1">
    <property type="nucleotide sequence ID" value="NZ_JMQN01000011.1"/>
</dbReference>
<dbReference type="PANTHER" id="PTHR34039:SF1">
    <property type="entry name" value="UPF0102 PROTEIN YRAN"/>
    <property type="match status" value="1"/>
</dbReference>
<dbReference type="STRING" id="1232683.ADIMK_0357"/>
<dbReference type="CDD" id="cd20736">
    <property type="entry name" value="PoNe_Nuclease"/>
    <property type="match status" value="1"/>
</dbReference>
<dbReference type="Gene3D" id="3.40.1350.10">
    <property type="match status" value="1"/>
</dbReference>
<dbReference type="GO" id="GO:0003676">
    <property type="term" value="F:nucleic acid binding"/>
    <property type="evidence" value="ECO:0007669"/>
    <property type="project" value="InterPro"/>
</dbReference>
<dbReference type="InterPro" id="IPR003509">
    <property type="entry name" value="UPF0102_YraN-like"/>
</dbReference>
<dbReference type="HAMAP" id="MF_00048">
    <property type="entry name" value="UPF0102"/>
    <property type="match status" value="1"/>
</dbReference>
<reference evidence="3 4" key="1">
    <citation type="submission" date="2014-04" db="EMBL/GenBank/DDBJ databases">
        <title>Marinobacterium kochiensis sp. nov., isolated from sediment sample collected from Kochi backwaters in Kerala, India.</title>
        <authorList>
            <person name="Singh A."/>
            <person name="Pinnaka A.K."/>
        </authorList>
    </citation>
    <scope>NUCLEOTIDE SEQUENCE [LARGE SCALE GENOMIC DNA]</scope>
    <source>
        <strain evidence="3 4">AK27</strain>
    </source>
</reference>
<dbReference type="AlphaFoldDB" id="A0A081G3P5"/>
<dbReference type="OrthoDB" id="9794876at2"/>
<keyword evidence="3" id="KW-0378">Hydrolase</keyword>
<proteinExistence type="inferred from homology"/>
<evidence type="ECO:0000256" key="1">
    <source>
        <dbReference type="ARBA" id="ARBA00006738"/>
    </source>
</evidence>
<dbReference type="GO" id="GO:0004519">
    <property type="term" value="F:endonuclease activity"/>
    <property type="evidence" value="ECO:0007669"/>
    <property type="project" value="UniProtKB-KW"/>
</dbReference>
<comment type="caution">
    <text evidence="3">The sequence shown here is derived from an EMBL/GenBank/DDBJ whole genome shotgun (WGS) entry which is preliminary data.</text>
</comment>
<dbReference type="Proteomes" id="UP000028252">
    <property type="component" value="Unassembled WGS sequence"/>
</dbReference>
<dbReference type="InterPro" id="IPR011335">
    <property type="entry name" value="Restrct_endonuc-II-like"/>
</dbReference>
<dbReference type="SUPFAM" id="SSF52980">
    <property type="entry name" value="Restriction endonuclease-like"/>
    <property type="match status" value="1"/>
</dbReference>
<dbReference type="PANTHER" id="PTHR34039">
    <property type="entry name" value="UPF0102 PROTEIN YRAN"/>
    <property type="match status" value="1"/>
</dbReference>
<dbReference type="Pfam" id="PF02021">
    <property type="entry name" value="UPF0102"/>
    <property type="match status" value="1"/>
</dbReference>
<keyword evidence="3" id="KW-0540">Nuclease</keyword>
<comment type="similarity">
    <text evidence="1 2">Belongs to the UPF0102 family.</text>
</comment>
<dbReference type="EMBL" id="JMQN01000011">
    <property type="protein sequence ID" value="KEA65400.1"/>
    <property type="molecule type" value="Genomic_DNA"/>
</dbReference>
<evidence type="ECO:0000313" key="3">
    <source>
        <dbReference type="EMBL" id="KEA65400.1"/>
    </source>
</evidence>
<sequence length="119" mass="13992">MDRKQSGKDAEKAAERFLNQQGLRTILRNAYCRMGEIDIVMQDQDTIVFVEVRKRKNSRYGGAAQSVDYRKQRKLIQAARYLMIRHPQWDNQPCRFDVIAFDDEPGGKPPAWFRDAFRP</sequence>
<name>A0A081G3P5_9GAMM</name>
<dbReference type="NCBIfam" id="TIGR00252">
    <property type="entry name" value="YraN family protein"/>
    <property type="match status" value="1"/>
</dbReference>
<gene>
    <name evidence="3" type="ORF">ADIMK_0357</name>
</gene>
<dbReference type="eggNOG" id="COG0792">
    <property type="taxonomic scope" value="Bacteria"/>
</dbReference>
<accession>A0A081G3P5</accession>